<organism evidence="1 2">
    <name type="scientific">Ameca splendens</name>
    <dbReference type="NCBI Taxonomy" id="208324"/>
    <lineage>
        <taxon>Eukaryota</taxon>
        <taxon>Metazoa</taxon>
        <taxon>Chordata</taxon>
        <taxon>Craniata</taxon>
        <taxon>Vertebrata</taxon>
        <taxon>Euteleostomi</taxon>
        <taxon>Actinopterygii</taxon>
        <taxon>Neopterygii</taxon>
        <taxon>Teleostei</taxon>
        <taxon>Neoteleostei</taxon>
        <taxon>Acanthomorphata</taxon>
        <taxon>Ovalentaria</taxon>
        <taxon>Atherinomorphae</taxon>
        <taxon>Cyprinodontiformes</taxon>
        <taxon>Goodeidae</taxon>
        <taxon>Ameca</taxon>
    </lineage>
</organism>
<name>A0ABV0YKS6_9TELE</name>
<dbReference type="Proteomes" id="UP001469553">
    <property type="component" value="Unassembled WGS sequence"/>
</dbReference>
<evidence type="ECO:0000313" key="1">
    <source>
        <dbReference type="EMBL" id="MEQ2294447.1"/>
    </source>
</evidence>
<evidence type="ECO:0000313" key="2">
    <source>
        <dbReference type="Proteomes" id="UP001469553"/>
    </source>
</evidence>
<keyword evidence="2" id="KW-1185">Reference proteome</keyword>
<sequence length="111" mass="12790">MVPSYVKEKLQVKRLPSLGNLSETSSGEKTPTHLSKHCNLLALLGLISLHKETKAKQRKSNFLQFLTHARHKYGNVVRERDNTDGNLVDMKYIIHKHKWSNTFTVLDYSND</sequence>
<protein>
    <submittedName>
        <fullName evidence="1">Uncharacterized protein</fullName>
    </submittedName>
</protein>
<comment type="caution">
    <text evidence="1">The sequence shown here is derived from an EMBL/GenBank/DDBJ whole genome shotgun (WGS) entry which is preliminary data.</text>
</comment>
<proteinExistence type="predicted"/>
<reference evidence="1 2" key="1">
    <citation type="submission" date="2021-06" db="EMBL/GenBank/DDBJ databases">
        <authorList>
            <person name="Palmer J.M."/>
        </authorList>
    </citation>
    <scope>NUCLEOTIDE SEQUENCE [LARGE SCALE GENOMIC DNA]</scope>
    <source>
        <strain evidence="1 2">AS_MEX2019</strain>
        <tissue evidence="1">Muscle</tissue>
    </source>
</reference>
<accession>A0ABV0YKS6</accession>
<dbReference type="EMBL" id="JAHRIP010037783">
    <property type="protein sequence ID" value="MEQ2294447.1"/>
    <property type="molecule type" value="Genomic_DNA"/>
</dbReference>
<gene>
    <name evidence="1" type="ORF">AMECASPLE_003945</name>
</gene>